<dbReference type="AlphaFoldDB" id="A0A0C3HRJ3"/>
<proteinExistence type="predicted"/>
<evidence type="ECO:0000313" key="2">
    <source>
        <dbReference type="Proteomes" id="UP000054321"/>
    </source>
</evidence>
<dbReference type="HOGENOM" id="CLU_2740700_0_0_1"/>
<dbReference type="Proteomes" id="UP000054321">
    <property type="component" value="Unassembled WGS sequence"/>
</dbReference>
<dbReference type="EMBL" id="KN832871">
    <property type="protein sequence ID" value="KIN05615.1"/>
    <property type="molecule type" value="Genomic_DNA"/>
</dbReference>
<reference evidence="1 2" key="1">
    <citation type="submission" date="2014-04" db="EMBL/GenBank/DDBJ databases">
        <authorList>
            <consortium name="DOE Joint Genome Institute"/>
            <person name="Kuo A."/>
            <person name="Martino E."/>
            <person name="Perotto S."/>
            <person name="Kohler A."/>
            <person name="Nagy L.G."/>
            <person name="Floudas D."/>
            <person name="Copeland A."/>
            <person name="Barry K.W."/>
            <person name="Cichocki N."/>
            <person name="Veneault-Fourrey C."/>
            <person name="LaButti K."/>
            <person name="Lindquist E.A."/>
            <person name="Lipzen A."/>
            <person name="Lundell T."/>
            <person name="Morin E."/>
            <person name="Murat C."/>
            <person name="Sun H."/>
            <person name="Tunlid A."/>
            <person name="Henrissat B."/>
            <person name="Grigoriev I.V."/>
            <person name="Hibbett D.S."/>
            <person name="Martin F."/>
            <person name="Nordberg H.P."/>
            <person name="Cantor M.N."/>
            <person name="Hua S.X."/>
        </authorList>
    </citation>
    <scope>NUCLEOTIDE SEQUENCE [LARGE SCALE GENOMIC DNA]</scope>
    <source>
        <strain evidence="1 2">Zn</strain>
    </source>
</reference>
<keyword evidence="2" id="KW-1185">Reference proteome</keyword>
<name>A0A0C3HRJ3_OIDMZ</name>
<evidence type="ECO:0000313" key="1">
    <source>
        <dbReference type="EMBL" id="KIN05615.1"/>
    </source>
</evidence>
<reference evidence="2" key="2">
    <citation type="submission" date="2015-01" db="EMBL/GenBank/DDBJ databases">
        <title>Evolutionary Origins and Diversification of the Mycorrhizal Mutualists.</title>
        <authorList>
            <consortium name="DOE Joint Genome Institute"/>
            <consortium name="Mycorrhizal Genomics Consortium"/>
            <person name="Kohler A."/>
            <person name="Kuo A."/>
            <person name="Nagy L.G."/>
            <person name="Floudas D."/>
            <person name="Copeland A."/>
            <person name="Barry K.W."/>
            <person name="Cichocki N."/>
            <person name="Veneault-Fourrey C."/>
            <person name="LaButti K."/>
            <person name="Lindquist E.A."/>
            <person name="Lipzen A."/>
            <person name="Lundell T."/>
            <person name="Morin E."/>
            <person name="Murat C."/>
            <person name="Riley R."/>
            <person name="Ohm R."/>
            <person name="Sun H."/>
            <person name="Tunlid A."/>
            <person name="Henrissat B."/>
            <person name="Grigoriev I.V."/>
            <person name="Hibbett D.S."/>
            <person name="Martin F."/>
        </authorList>
    </citation>
    <scope>NUCLEOTIDE SEQUENCE [LARGE SCALE GENOMIC DNA]</scope>
    <source>
        <strain evidence="2">Zn</strain>
    </source>
</reference>
<protein>
    <submittedName>
        <fullName evidence="1">Uncharacterized protein</fullName>
    </submittedName>
</protein>
<sequence>MVMGFSDFCGFDIVLIHRVYMSSGICTYLRCATNPLASLLGREMLGSLGPSELLSFWGSQYACGTQSILGG</sequence>
<gene>
    <name evidence="1" type="ORF">OIDMADRAFT_16900</name>
</gene>
<organism evidence="1 2">
    <name type="scientific">Oidiodendron maius (strain Zn)</name>
    <dbReference type="NCBI Taxonomy" id="913774"/>
    <lineage>
        <taxon>Eukaryota</taxon>
        <taxon>Fungi</taxon>
        <taxon>Dikarya</taxon>
        <taxon>Ascomycota</taxon>
        <taxon>Pezizomycotina</taxon>
        <taxon>Leotiomycetes</taxon>
        <taxon>Leotiomycetes incertae sedis</taxon>
        <taxon>Myxotrichaceae</taxon>
        <taxon>Oidiodendron</taxon>
    </lineage>
</organism>
<dbReference type="InParanoid" id="A0A0C3HRJ3"/>
<accession>A0A0C3HRJ3</accession>